<reference evidence="2 3" key="1">
    <citation type="submission" date="2015-09" db="EMBL/GenBank/DDBJ databases">
        <title>Draft genome of the parasitic nematode Teladorsagia circumcincta isolate WARC Sus (inbred).</title>
        <authorList>
            <person name="Mitreva M."/>
        </authorList>
    </citation>
    <scope>NUCLEOTIDE SEQUENCE [LARGE SCALE GENOMIC DNA]</scope>
    <source>
        <strain evidence="2 3">S</strain>
    </source>
</reference>
<feature type="region of interest" description="Disordered" evidence="1">
    <location>
        <begin position="52"/>
        <end position="132"/>
    </location>
</feature>
<organism evidence="2 3">
    <name type="scientific">Teladorsagia circumcincta</name>
    <name type="common">Brown stomach worm</name>
    <name type="synonym">Ostertagia circumcincta</name>
    <dbReference type="NCBI Taxonomy" id="45464"/>
    <lineage>
        <taxon>Eukaryota</taxon>
        <taxon>Metazoa</taxon>
        <taxon>Ecdysozoa</taxon>
        <taxon>Nematoda</taxon>
        <taxon>Chromadorea</taxon>
        <taxon>Rhabditida</taxon>
        <taxon>Rhabditina</taxon>
        <taxon>Rhabditomorpha</taxon>
        <taxon>Strongyloidea</taxon>
        <taxon>Trichostrongylidae</taxon>
        <taxon>Teladorsagia</taxon>
    </lineage>
</organism>
<name>A0A2G9USX0_TELCI</name>
<evidence type="ECO:0000313" key="3">
    <source>
        <dbReference type="Proteomes" id="UP000230423"/>
    </source>
</evidence>
<dbReference type="AlphaFoldDB" id="A0A2G9USX0"/>
<feature type="compositionally biased region" description="Low complexity" evidence="1">
    <location>
        <begin position="71"/>
        <end position="91"/>
    </location>
</feature>
<gene>
    <name evidence="2" type="ORF">TELCIR_04689</name>
</gene>
<dbReference type="EMBL" id="KZ345475">
    <property type="protein sequence ID" value="PIO73334.1"/>
    <property type="molecule type" value="Genomic_DNA"/>
</dbReference>
<evidence type="ECO:0000313" key="2">
    <source>
        <dbReference type="EMBL" id="PIO73334.1"/>
    </source>
</evidence>
<feature type="compositionally biased region" description="Basic and acidic residues" evidence="1">
    <location>
        <begin position="57"/>
        <end position="66"/>
    </location>
</feature>
<sequence length="132" mass="14584">MPPALRLPLNGIDVKPKLLQSKDYQPPLHRKDDLEYLREEIFDELGVRTRHFAGKSSKFERKDSNTKVKRLSTSTGSRSLTSNSSASSLSEMKSHSDRSGSGGKFDSESSSESERSSVNTSSDRSQSSSTNI</sequence>
<keyword evidence="3" id="KW-1185">Reference proteome</keyword>
<feature type="compositionally biased region" description="Low complexity" evidence="1">
    <location>
        <begin position="116"/>
        <end position="132"/>
    </location>
</feature>
<accession>A0A2G9USX0</accession>
<protein>
    <submittedName>
        <fullName evidence="2">Uncharacterized protein</fullName>
    </submittedName>
</protein>
<dbReference type="OrthoDB" id="5867968at2759"/>
<evidence type="ECO:0000256" key="1">
    <source>
        <dbReference type="SAM" id="MobiDB-lite"/>
    </source>
</evidence>
<dbReference type="Proteomes" id="UP000230423">
    <property type="component" value="Unassembled WGS sequence"/>
</dbReference>
<proteinExistence type="predicted"/>